<dbReference type="KEGG" id="bayd:BSPP4475_12765"/>
<sequence length="243" mass="26520">MIPTLYTIAILALMAGCIDPGMDATAAVTPAESAQQPTSSVKLTEAQKAEIAKQYGLEKPKDPVFNTSIFSFEWGFSFAQSQPEPASVPEAVPEAERSPERDMLFNMRDITNQSETAVEGLLGTPVRTETGEWTLHRPEEKVTFTSHVYSAKIGEVKVIFIKGKAVRIEVKPKEVFTFPDDAIKAMRAVGLTVRDGLEPESGGTHHLDFAGIDGVYAVRVKEDLKGSPGTVGYVLIVTEERYT</sequence>
<dbReference type="Proteomes" id="UP001189619">
    <property type="component" value="Chromosome"/>
</dbReference>
<keyword evidence="2" id="KW-0969">Cilium</keyword>
<keyword evidence="3" id="KW-1185">Reference proteome</keyword>
<evidence type="ECO:0000256" key="1">
    <source>
        <dbReference type="SAM" id="SignalP"/>
    </source>
</evidence>
<keyword evidence="1" id="KW-0732">Signal</keyword>
<feature type="signal peptide" evidence="1">
    <location>
        <begin position="1"/>
        <end position="26"/>
    </location>
</feature>
<keyword evidence="2" id="KW-0282">Flagellum</keyword>
<gene>
    <name evidence="2" type="primary">motB</name>
    <name evidence="2" type="ORF">BSPP4475_12765</name>
</gene>
<organism evidence="2 3">
    <name type="scientific">Brevibacillus aydinogluensis</name>
    <dbReference type="NCBI Taxonomy" id="927786"/>
    <lineage>
        <taxon>Bacteria</taxon>
        <taxon>Bacillati</taxon>
        <taxon>Bacillota</taxon>
        <taxon>Bacilli</taxon>
        <taxon>Bacillales</taxon>
        <taxon>Paenibacillaceae</taxon>
        <taxon>Brevibacillus</taxon>
    </lineage>
</organism>
<keyword evidence="2" id="KW-0966">Cell projection</keyword>
<proteinExistence type="predicted"/>
<dbReference type="RefSeq" id="WP_171566455.1">
    <property type="nucleotide sequence ID" value="NZ_OY569118.1"/>
</dbReference>
<feature type="chain" id="PRO_5041353496" evidence="1">
    <location>
        <begin position="27"/>
        <end position="243"/>
    </location>
</feature>
<name>A0AA48M8F9_9BACL</name>
<accession>A0AA48M8F9</accession>
<evidence type="ECO:0000313" key="2">
    <source>
        <dbReference type="EMBL" id="CAJ1003194.1"/>
    </source>
</evidence>
<dbReference type="EMBL" id="OY569118">
    <property type="protein sequence ID" value="CAJ1003194.1"/>
    <property type="molecule type" value="Genomic_DNA"/>
</dbReference>
<protein>
    <submittedName>
        <fullName evidence="2">Flagellar motor protein MotB</fullName>
    </submittedName>
</protein>
<dbReference type="AlphaFoldDB" id="A0AA48M8F9"/>
<evidence type="ECO:0000313" key="3">
    <source>
        <dbReference type="Proteomes" id="UP001189619"/>
    </source>
</evidence>
<reference evidence="2" key="1">
    <citation type="submission" date="2023-07" db="EMBL/GenBank/DDBJ databases">
        <authorList>
            <person name="Ivanov I."/>
            <person name="Teneva D."/>
            <person name="Stoikov I."/>
        </authorList>
    </citation>
    <scope>NUCLEOTIDE SEQUENCE</scope>
    <source>
        <strain evidence="2">4475</strain>
    </source>
</reference>